<evidence type="ECO:0000256" key="5">
    <source>
        <dbReference type="ARBA" id="ARBA00022737"/>
    </source>
</evidence>
<keyword evidence="8" id="KW-0175">Coiled coil</keyword>
<sequence>MDNNHLYDLTARLRSVDNDIRKAAEAEYNELLSTQSIPIMCFFSEAAATTDDEGTKGLLLVLLRKILNMEPSPYTATDVDSQNRIKQYMLHILETAAYGSQRKNAAACVASLAVLVDKNKQTWSELWENIFHIIGAGDSPNELKVVSCLIISDSCIAMKTFFETHVDAVVQGLHNCLVAEGQLSKEAKSEALNAMSNLADTGLSHKLTPLVPLMLNLIENSLNTHDWPLCESILECICDAVSRSSVLFEASRVQILTGLMQIASSFEVPQNVRQLAVETLVVFCEEDTKATRKVSQFATSFFTLLFQYLLEPTVSDNWDTVDDITEMDDYDDLPDDIMAASALDRVASALGGRTLLATTRQLFGEHVNGADWKQRNAAMVLMCYVVEGMAPVLEKNAKDIVLVLLQHTKDENKVVRCNALQALTEFCSNLEQIFMEHHANILPVVFECLRDPVPRVVYTACTLIDTFFDHCKLDEEDDDDDIAEQKVSERFGPYAEAVCAQCVEIIENSPYSFVRSSALSALSSYLFIARTFVSPYTDRLVHVFQSVLTLPDSQETMPMKNKALQCVTLLATAVGKDTFAPYARDVCEYLKHRCEVGLKPDEDSRYVLRGFACMVDCLGEDSLSYLSVVMPILMKRMGEQCDVVIMPDLGDDNEPEEEGVETVRYKVPGVGTKIARFHTGQIEDKEIATNVIFNCICKLRAAMAPYFLDIAKTAFELLSFMVNESIRETGALILKEMLDIYAEFRAPEGQELAYAAFQPLLKALSEEDVSSVMDCLMEAISFCVSVNPTVISPDSCNLVADKLLATIKALISRKTKISHNITQEKDEDEVDALELEREDVESTIEAVSDVIGTLLEHAAPVFGSVFATRFFPIVAAWLQPTADDFSATRAFSILCSFVEFAPSFVSPTLPTICGAVFGFTASRTDASVLQSAFYLINTLIQLMAKEPSAAAMVDASEFARHAEGALTAYLSEPSIRGDPSYDDCTCNAVSALVTLLVHCAAPGGPTSTTAAADLTAVIKALPVLGDSIEARKVHYTVLGWVVNQNPLLQLVPNAQQTIVQKLKTALPEDLNDETKQQLSVM</sequence>
<dbReference type="EMBL" id="ATMH01009214">
    <property type="protein sequence ID" value="EPY19972.1"/>
    <property type="molecule type" value="Genomic_DNA"/>
</dbReference>
<evidence type="ECO:0000313" key="12">
    <source>
        <dbReference type="Proteomes" id="UP000015354"/>
    </source>
</evidence>
<dbReference type="Gene3D" id="1.25.10.10">
    <property type="entry name" value="Leucine-rich Repeat Variant"/>
    <property type="match status" value="1"/>
</dbReference>
<dbReference type="GO" id="GO:0005634">
    <property type="term" value="C:nucleus"/>
    <property type="evidence" value="ECO:0007669"/>
    <property type="project" value="UniProtKB-SubCell"/>
</dbReference>
<dbReference type="EMBL" id="ATMH01009310">
    <property type="protein sequence ID" value="EPY19748.1"/>
    <property type="molecule type" value="Genomic_DNA"/>
</dbReference>
<evidence type="ECO:0000256" key="6">
    <source>
        <dbReference type="ARBA" id="ARBA00022927"/>
    </source>
</evidence>
<keyword evidence="6" id="KW-0653">Protein transport</keyword>
<evidence type="ECO:0000256" key="4">
    <source>
        <dbReference type="ARBA" id="ARBA00022490"/>
    </source>
</evidence>
<evidence type="ECO:0000256" key="3">
    <source>
        <dbReference type="ARBA" id="ARBA00022448"/>
    </source>
</evidence>
<dbReference type="InterPro" id="IPR034085">
    <property type="entry name" value="TOG"/>
</dbReference>
<dbReference type="SMART" id="SM01349">
    <property type="entry name" value="TOG"/>
    <property type="match status" value="1"/>
</dbReference>
<dbReference type="AlphaFoldDB" id="S9TT96"/>
<feature type="domain" description="TOG" evidence="9">
    <location>
        <begin position="354"/>
        <end position="559"/>
    </location>
</feature>
<keyword evidence="12" id="KW-1185">Reference proteome</keyword>
<accession>S9TT96</accession>
<dbReference type="SUPFAM" id="SSF48371">
    <property type="entry name" value="ARM repeat"/>
    <property type="match status" value="2"/>
</dbReference>
<comment type="caution">
    <text evidence="10">The sequence shown here is derived from an EMBL/GenBank/DDBJ whole genome shotgun (WGS) entry which is preliminary data.</text>
</comment>
<dbReference type="Proteomes" id="UP000015354">
    <property type="component" value="Unassembled WGS sequence"/>
</dbReference>
<dbReference type="Pfam" id="PF25780">
    <property type="entry name" value="TPR_IPO5"/>
    <property type="match status" value="1"/>
</dbReference>
<gene>
    <name evidence="11" type="ORF">STCU_09214</name>
    <name evidence="10" type="ORF">STCU_09310</name>
</gene>
<keyword evidence="3" id="KW-0813">Transport</keyword>
<evidence type="ECO:0000313" key="11">
    <source>
        <dbReference type="EMBL" id="EPY19972.1"/>
    </source>
</evidence>
<dbReference type="Pfam" id="PF18808">
    <property type="entry name" value="Importin_rep_4"/>
    <property type="match status" value="1"/>
</dbReference>
<dbReference type="InterPro" id="IPR011989">
    <property type="entry name" value="ARM-like"/>
</dbReference>
<dbReference type="InterPro" id="IPR041653">
    <property type="entry name" value="Importin_rep_4"/>
</dbReference>
<evidence type="ECO:0000313" key="10">
    <source>
        <dbReference type="EMBL" id="EPY19748.1"/>
    </source>
</evidence>
<feature type="coiled-coil region" evidence="8">
    <location>
        <begin position="823"/>
        <end position="850"/>
    </location>
</feature>
<keyword evidence="7" id="KW-0539">Nucleus</keyword>
<evidence type="ECO:0000259" key="9">
    <source>
        <dbReference type="SMART" id="SM01349"/>
    </source>
</evidence>
<keyword evidence="4" id="KW-0963">Cytoplasm</keyword>
<organism evidence="10 12">
    <name type="scientific">Strigomonas culicis</name>
    <dbReference type="NCBI Taxonomy" id="28005"/>
    <lineage>
        <taxon>Eukaryota</taxon>
        <taxon>Discoba</taxon>
        <taxon>Euglenozoa</taxon>
        <taxon>Kinetoplastea</taxon>
        <taxon>Metakinetoplastina</taxon>
        <taxon>Trypanosomatida</taxon>
        <taxon>Trypanosomatidae</taxon>
        <taxon>Strigomonadinae</taxon>
        <taxon>Strigomonas</taxon>
    </lineage>
</organism>
<keyword evidence="5" id="KW-0677">Repeat</keyword>
<evidence type="ECO:0000256" key="2">
    <source>
        <dbReference type="ARBA" id="ARBA00004496"/>
    </source>
</evidence>
<dbReference type="GO" id="GO:0006606">
    <property type="term" value="P:protein import into nucleus"/>
    <property type="evidence" value="ECO:0007669"/>
    <property type="project" value="InterPro"/>
</dbReference>
<dbReference type="InterPro" id="IPR040122">
    <property type="entry name" value="Importin_beta"/>
</dbReference>
<evidence type="ECO:0000256" key="1">
    <source>
        <dbReference type="ARBA" id="ARBA00004123"/>
    </source>
</evidence>
<proteinExistence type="predicted"/>
<protein>
    <submittedName>
        <fullName evidence="10">Karyopherin beta</fullName>
    </submittedName>
</protein>
<dbReference type="GO" id="GO:0005737">
    <property type="term" value="C:cytoplasm"/>
    <property type="evidence" value="ECO:0007669"/>
    <property type="project" value="UniProtKB-SubCell"/>
</dbReference>
<evidence type="ECO:0000256" key="7">
    <source>
        <dbReference type="ARBA" id="ARBA00023242"/>
    </source>
</evidence>
<evidence type="ECO:0000256" key="8">
    <source>
        <dbReference type="SAM" id="Coils"/>
    </source>
</evidence>
<comment type="subcellular location">
    <subcellularLocation>
        <location evidence="2">Cytoplasm</location>
    </subcellularLocation>
    <subcellularLocation>
        <location evidence="1">Nucleus</location>
    </subcellularLocation>
</comment>
<name>S9TT96_9TRYP</name>
<reference evidence="10" key="2">
    <citation type="submission" date="2013-03" db="EMBL/GenBank/DDBJ databases">
        <authorList>
            <person name="Motta M.C.M."/>
            <person name="Martins A.C.A."/>
            <person name="Preta C.M.C.C."/>
            <person name="Silva R."/>
            <person name="de Souza S.S."/>
            <person name="Klein C.C."/>
            <person name="de Almeida L.G.P."/>
            <person name="Cunha O.L."/>
            <person name="Colabardini A.C."/>
            <person name="Lima B.A."/>
            <person name="Machado C.R."/>
            <person name="Soares C.M.A."/>
            <person name="de Menezes C.B.A."/>
            <person name="Bartolomeu D.C."/>
            <person name="Grisard E.C."/>
            <person name="Fantinatti-Garboggini F."/>
            <person name="Rodrigues-Luiz G.F."/>
            <person name="Wagner G."/>
            <person name="Goldman G.H."/>
            <person name="Fietto J.L.R."/>
            <person name="Ciapina L.P."/>
            <person name="Brocchi M."/>
            <person name="Elias M.C."/>
            <person name="Goldman M.H.S."/>
            <person name="Sagot M.-F."/>
            <person name="Pereira M."/>
            <person name="Stoco P.H."/>
            <person name="Teixeira S.M.R."/>
            <person name="de Mendonca-Neto R.P."/>
            <person name="Maciel T.E.F."/>
            <person name="Mendes T.A.O."/>
            <person name="Urmenyi T.P."/>
            <person name="Teixeira M.M.G."/>
            <person name="de Camargo E.F.P."/>
            <person name="de Sousa W."/>
            <person name="Schenkman S."/>
            <person name="de Vasconcelos A.T.R."/>
        </authorList>
    </citation>
    <scope>NUCLEOTIDE SEQUENCE</scope>
</reference>
<reference evidence="10 12" key="1">
    <citation type="journal article" date="2013" name="PLoS ONE">
        <title>Predicting the Proteins of Angomonas deanei, Strigomonas culicis and Their Respective Endosymbionts Reveals New Aspects of the Trypanosomatidae Family.</title>
        <authorList>
            <person name="Motta M.C."/>
            <person name="Martins A.C."/>
            <person name="de Souza S.S."/>
            <person name="Catta-Preta C.M."/>
            <person name="Silva R."/>
            <person name="Klein C.C."/>
            <person name="de Almeida L.G."/>
            <person name="de Lima Cunha O."/>
            <person name="Ciapina L.P."/>
            <person name="Brocchi M."/>
            <person name="Colabardini A.C."/>
            <person name="de Araujo Lima B."/>
            <person name="Machado C.R."/>
            <person name="de Almeida Soares C.M."/>
            <person name="Probst C.M."/>
            <person name="de Menezes C.B."/>
            <person name="Thompson C.E."/>
            <person name="Bartholomeu D.C."/>
            <person name="Gradia D.F."/>
            <person name="Pavoni D.P."/>
            <person name="Grisard E.C."/>
            <person name="Fantinatti-Garboggini F."/>
            <person name="Marchini F.K."/>
            <person name="Rodrigues-Luiz G.F."/>
            <person name="Wagner G."/>
            <person name="Goldman G.H."/>
            <person name="Fietto J.L."/>
            <person name="Elias M.C."/>
            <person name="Goldman M.H."/>
            <person name="Sagot M.F."/>
            <person name="Pereira M."/>
            <person name="Stoco P.H."/>
            <person name="de Mendonca-Neto R.P."/>
            <person name="Teixeira S.M."/>
            <person name="Maciel T.E."/>
            <person name="de Oliveira Mendes T.A."/>
            <person name="Urmenyi T.P."/>
            <person name="de Souza W."/>
            <person name="Schenkman S."/>
            <person name="de Vasconcelos A.T."/>
        </authorList>
    </citation>
    <scope>NUCLEOTIDE SEQUENCE [LARGE SCALE GENOMIC DNA]</scope>
</reference>
<dbReference type="InterPro" id="IPR057672">
    <property type="entry name" value="TPR_IPO4/5"/>
</dbReference>
<dbReference type="PANTHER" id="PTHR10527">
    <property type="entry name" value="IMPORTIN BETA"/>
    <property type="match status" value="1"/>
</dbReference>
<dbReference type="OrthoDB" id="543373at2759"/>
<dbReference type="InterPro" id="IPR016024">
    <property type="entry name" value="ARM-type_fold"/>
</dbReference>